<evidence type="ECO:0000256" key="7">
    <source>
        <dbReference type="SAM" id="Phobius"/>
    </source>
</evidence>
<dbReference type="STRING" id="2025994.A0A2T3A8S1"/>
<feature type="transmembrane region" description="Helical" evidence="7">
    <location>
        <begin position="191"/>
        <end position="209"/>
    </location>
</feature>
<evidence type="ECO:0000256" key="2">
    <source>
        <dbReference type="ARBA" id="ARBA00022448"/>
    </source>
</evidence>
<reference evidence="8 9" key="1">
    <citation type="journal article" date="2018" name="Mycol. Prog.">
        <title>Coniella lustricola, a new species from submerged detritus.</title>
        <authorList>
            <person name="Raudabaugh D.B."/>
            <person name="Iturriaga T."/>
            <person name="Carver A."/>
            <person name="Mondo S."/>
            <person name="Pangilinan J."/>
            <person name="Lipzen A."/>
            <person name="He G."/>
            <person name="Amirebrahimi M."/>
            <person name="Grigoriev I.V."/>
            <person name="Miller A.N."/>
        </authorList>
    </citation>
    <scope>NUCLEOTIDE SEQUENCE [LARGE SCALE GENOMIC DNA]</scope>
    <source>
        <strain evidence="8 9">B22-T-1</strain>
    </source>
</reference>
<evidence type="ECO:0000256" key="5">
    <source>
        <dbReference type="ARBA" id="ARBA00023136"/>
    </source>
</evidence>
<feature type="transmembrane region" description="Helical" evidence="7">
    <location>
        <begin position="410"/>
        <end position="429"/>
    </location>
</feature>
<dbReference type="PIRSF" id="PIRSF006060">
    <property type="entry name" value="AA_transporter"/>
    <property type="match status" value="1"/>
</dbReference>
<accession>A0A2T3A8S1</accession>
<protein>
    <submittedName>
        <fullName evidence="8">Amino acid/polyamine transporter I</fullName>
    </submittedName>
</protein>
<gene>
    <name evidence="8" type="ORF">BD289DRAFT_367851</name>
</gene>
<dbReference type="InterPro" id="IPR002293">
    <property type="entry name" value="AA/rel_permease1"/>
</dbReference>
<keyword evidence="4 7" id="KW-1133">Transmembrane helix</keyword>
<keyword evidence="2" id="KW-0813">Transport</keyword>
<dbReference type="EMBL" id="KZ678436">
    <property type="protein sequence ID" value="PSR85892.1"/>
    <property type="molecule type" value="Genomic_DNA"/>
</dbReference>
<keyword evidence="3 7" id="KW-0812">Transmembrane</keyword>
<dbReference type="GO" id="GO:0016020">
    <property type="term" value="C:membrane"/>
    <property type="evidence" value="ECO:0007669"/>
    <property type="project" value="UniProtKB-SubCell"/>
</dbReference>
<dbReference type="OrthoDB" id="10054429at2759"/>
<evidence type="ECO:0000313" key="9">
    <source>
        <dbReference type="Proteomes" id="UP000241462"/>
    </source>
</evidence>
<feature type="transmembrane region" description="Helical" evidence="7">
    <location>
        <begin position="75"/>
        <end position="97"/>
    </location>
</feature>
<keyword evidence="9" id="KW-1185">Reference proteome</keyword>
<feature type="transmembrane region" description="Helical" evidence="7">
    <location>
        <begin position="117"/>
        <end position="144"/>
    </location>
</feature>
<feature type="transmembrane region" description="Helical" evidence="7">
    <location>
        <begin position="476"/>
        <end position="498"/>
    </location>
</feature>
<comment type="subcellular location">
    <subcellularLocation>
        <location evidence="1">Membrane</location>
        <topology evidence="1">Multi-pass membrane protein</topology>
    </subcellularLocation>
</comment>
<feature type="transmembrane region" description="Helical" evidence="7">
    <location>
        <begin position="278"/>
        <end position="302"/>
    </location>
</feature>
<evidence type="ECO:0000256" key="3">
    <source>
        <dbReference type="ARBA" id="ARBA00022692"/>
    </source>
</evidence>
<feature type="transmembrane region" description="Helical" evidence="7">
    <location>
        <begin position="449"/>
        <end position="470"/>
    </location>
</feature>
<dbReference type="Gene3D" id="1.20.1740.10">
    <property type="entry name" value="Amino acid/polyamine transporter I"/>
    <property type="match status" value="1"/>
</dbReference>
<proteinExistence type="predicted"/>
<dbReference type="Proteomes" id="UP000241462">
    <property type="component" value="Unassembled WGS sequence"/>
</dbReference>
<evidence type="ECO:0000256" key="1">
    <source>
        <dbReference type="ARBA" id="ARBA00004141"/>
    </source>
</evidence>
<keyword evidence="5 7" id="KW-0472">Membrane</keyword>
<dbReference type="GO" id="GO:0022857">
    <property type="term" value="F:transmembrane transporter activity"/>
    <property type="evidence" value="ECO:0007669"/>
    <property type="project" value="InterPro"/>
</dbReference>
<dbReference type="AlphaFoldDB" id="A0A2T3A8S1"/>
<evidence type="ECO:0000313" key="8">
    <source>
        <dbReference type="EMBL" id="PSR85892.1"/>
    </source>
</evidence>
<feature type="transmembrane region" description="Helical" evidence="7">
    <location>
        <begin position="42"/>
        <end position="63"/>
    </location>
</feature>
<feature type="transmembrane region" description="Helical" evidence="7">
    <location>
        <begin position="382"/>
        <end position="404"/>
    </location>
</feature>
<organism evidence="8 9">
    <name type="scientific">Coniella lustricola</name>
    <dbReference type="NCBI Taxonomy" id="2025994"/>
    <lineage>
        <taxon>Eukaryota</taxon>
        <taxon>Fungi</taxon>
        <taxon>Dikarya</taxon>
        <taxon>Ascomycota</taxon>
        <taxon>Pezizomycotina</taxon>
        <taxon>Sordariomycetes</taxon>
        <taxon>Sordariomycetidae</taxon>
        <taxon>Diaporthales</taxon>
        <taxon>Schizoparmaceae</taxon>
        <taxon>Coniella</taxon>
    </lineage>
</organism>
<dbReference type="Pfam" id="PF13520">
    <property type="entry name" value="AA_permease_2"/>
    <property type="match status" value="1"/>
</dbReference>
<feature type="transmembrane region" description="Helical" evidence="7">
    <location>
        <begin position="164"/>
        <end position="185"/>
    </location>
</feature>
<sequence length="548" mass="58857">MAEPATERWPSSHADQAHDEDRLAQFGYKQELRRDWGLAHNFGVSFSIISVITGITTLFSYGLNTGGPGVMSVGWILVSFFTMLVAIAMAEIVSAIPTSGGPYFWAAMLAPPRWSPFAAWLTGWFNLLGQVAVTTGISFGLAGLIATAAKVKNPAFEGSASQTIGIYAAVLVSHGLVNTFGVHILKHLNNISIFLHSVGVTAIAIAVLAKAPTHQSGKFVFATFYDGSGLDGIGWSVRASPAYIAVCGSLMSQYTLTGFDASAHLSEETRQADWSAPIGVVSSVGFSAIFGLFVLLAFLFSIQNFEDTLDNQYSQPVLKILVDVFGENGALAVFSIIIICIWHCGLFSMTSNSRMMFAFSRDSGIPSFFHKVDKRFRSPIRAIWLAATLSFILALPSLGSSVAFSAATSIATIGLYISYGIPILTGLIWHRNFKAIKGPFNLRGLSRFIAGAACLWIACIAVIFCLPTSNPVTSQTLNYTVVAVGIIGIFAVGSWIVWAHRWFTGPAEEVTEALRLGVDVTEPGALEQKKTEAETHGKVARNAKESAQ</sequence>
<evidence type="ECO:0000256" key="6">
    <source>
        <dbReference type="SAM" id="MobiDB-lite"/>
    </source>
</evidence>
<dbReference type="PANTHER" id="PTHR45649">
    <property type="entry name" value="AMINO-ACID PERMEASE BAT1"/>
    <property type="match status" value="1"/>
</dbReference>
<feature type="transmembrane region" description="Helical" evidence="7">
    <location>
        <begin position="329"/>
        <end position="349"/>
    </location>
</feature>
<feature type="region of interest" description="Disordered" evidence="6">
    <location>
        <begin position="527"/>
        <end position="548"/>
    </location>
</feature>
<dbReference type="PANTHER" id="PTHR45649:SF26">
    <property type="entry name" value="OS04G0435100 PROTEIN"/>
    <property type="match status" value="1"/>
</dbReference>
<name>A0A2T3A8S1_9PEZI</name>
<dbReference type="InParanoid" id="A0A2T3A8S1"/>
<evidence type="ECO:0000256" key="4">
    <source>
        <dbReference type="ARBA" id="ARBA00022989"/>
    </source>
</evidence>